<sequence length="61" mass="6087">MNWNVTTKAAPSPISVGHSAAIGGRVPSGAKSAAQAAAPITQANAIAELSARKNVSFLAEK</sequence>
<evidence type="ECO:0000313" key="2">
    <source>
        <dbReference type="Proteomes" id="UP000321514"/>
    </source>
</evidence>
<accession>A0A511TBK2</accession>
<organism evidence="1 2">
    <name type="scientific">Myxococcus fulvus</name>
    <dbReference type="NCBI Taxonomy" id="33"/>
    <lineage>
        <taxon>Bacteria</taxon>
        <taxon>Pseudomonadati</taxon>
        <taxon>Myxococcota</taxon>
        <taxon>Myxococcia</taxon>
        <taxon>Myxococcales</taxon>
        <taxon>Cystobacterineae</taxon>
        <taxon>Myxococcaceae</taxon>
        <taxon>Myxococcus</taxon>
    </lineage>
</organism>
<dbReference type="AlphaFoldDB" id="A0A511TBK2"/>
<dbReference type="Proteomes" id="UP000321514">
    <property type="component" value="Unassembled WGS sequence"/>
</dbReference>
<reference evidence="1 2" key="1">
    <citation type="submission" date="2019-07" db="EMBL/GenBank/DDBJ databases">
        <title>Whole genome shotgun sequence of Myxococcus fulvus NBRC 100333.</title>
        <authorList>
            <person name="Hosoyama A."/>
            <person name="Uohara A."/>
            <person name="Ohji S."/>
            <person name="Ichikawa N."/>
        </authorList>
    </citation>
    <scope>NUCLEOTIDE SEQUENCE [LARGE SCALE GENOMIC DNA]</scope>
    <source>
        <strain evidence="1 2">NBRC 100333</strain>
    </source>
</reference>
<evidence type="ECO:0000313" key="1">
    <source>
        <dbReference type="EMBL" id="GEN11571.1"/>
    </source>
</evidence>
<dbReference type="EMBL" id="BJXR01000048">
    <property type="protein sequence ID" value="GEN11571.1"/>
    <property type="molecule type" value="Genomic_DNA"/>
</dbReference>
<comment type="caution">
    <text evidence="1">The sequence shown here is derived from an EMBL/GenBank/DDBJ whole genome shotgun (WGS) entry which is preliminary data.</text>
</comment>
<name>A0A511TBK2_MYXFU</name>
<protein>
    <submittedName>
        <fullName evidence="1">Uncharacterized protein</fullName>
    </submittedName>
</protein>
<proteinExistence type="predicted"/>
<gene>
    <name evidence="1" type="ORF">MFU01_66080</name>
</gene>